<comment type="caution">
    <text evidence="1">The sequence shown here is derived from an EMBL/GenBank/DDBJ whole genome shotgun (WGS) entry which is preliminary data.</text>
</comment>
<dbReference type="AlphaFoldDB" id="A0ABD1EP45"/>
<organism evidence="1 2">
    <name type="scientific">Hypothenemus hampei</name>
    <name type="common">Coffee berry borer</name>
    <dbReference type="NCBI Taxonomy" id="57062"/>
    <lineage>
        <taxon>Eukaryota</taxon>
        <taxon>Metazoa</taxon>
        <taxon>Ecdysozoa</taxon>
        <taxon>Arthropoda</taxon>
        <taxon>Hexapoda</taxon>
        <taxon>Insecta</taxon>
        <taxon>Pterygota</taxon>
        <taxon>Neoptera</taxon>
        <taxon>Endopterygota</taxon>
        <taxon>Coleoptera</taxon>
        <taxon>Polyphaga</taxon>
        <taxon>Cucujiformia</taxon>
        <taxon>Curculionidae</taxon>
        <taxon>Scolytinae</taxon>
        <taxon>Hypothenemus</taxon>
    </lineage>
</organism>
<dbReference type="Proteomes" id="UP001566132">
    <property type="component" value="Unassembled WGS sequence"/>
</dbReference>
<evidence type="ECO:0000313" key="1">
    <source>
        <dbReference type="EMBL" id="KAL1498275.1"/>
    </source>
</evidence>
<reference evidence="1 2" key="1">
    <citation type="submission" date="2024-05" db="EMBL/GenBank/DDBJ databases">
        <title>Genetic variation in Jamaican populations of the coffee berry borer (Hypothenemus hampei).</title>
        <authorList>
            <person name="Errbii M."/>
            <person name="Myrie A."/>
        </authorList>
    </citation>
    <scope>NUCLEOTIDE SEQUENCE [LARGE SCALE GENOMIC DNA]</scope>
    <source>
        <strain evidence="1">JA-Hopewell-2020-01-JO</strain>
        <tissue evidence="1">Whole body</tissue>
    </source>
</reference>
<evidence type="ECO:0000313" key="2">
    <source>
        <dbReference type="Proteomes" id="UP001566132"/>
    </source>
</evidence>
<accession>A0ABD1EP45</accession>
<sequence>MDCYVNAELTDIHFMYGVDNGDSLKSMQLYGEQCSNKAMRHIPGRKILQIIHPRLHETGTFNHNGGLGRPNPIITVELEEHALTVLEEIQIILSEKVQIF</sequence>
<dbReference type="EMBL" id="JBDJPC010000006">
    <property type="protein sequence ID" value="KAL1498275.1"/>
    <property type="molecule type" value="Genomic_DNA"/>
</dbReference>
<keyword evidence="2" id="KW-1185">Reference proteome</keyword>
<protein>
    <submittedName>
        <fullName evidence="1">Uncharacterized protein</fullName>
    </submittedName>
</protein>
<name>A0ABD1EP45_HYPHA</name>
<gene>
    <name evidence="1" type="ORF">ABEB36_009099</name>
</gene>
<proteinExistence type="predicted"/>